<sequence>MAALVFILPLPSQPSLGCRSCPCPAWEPIQRPSSGHAATACSGTPHPHHRPARSASPLHLATFSPISMVILYVDSSFRMCKPPTQNPKSLDGPRSCYLRLSRLTSIMMGHLASSRGSLWQCKLSRLTELKVMGKSGIFPDQLSPTSGG</sequence>
<evidence type="ECO:0000313" key="2">
    <source>
        <dbReference type="EMBL" id="CAD6238160.1"/>
    </source>
</evidence>
<feature type="chain" id="PRO_5032781134" evidence="1">
    <location>
        <begin position="18"/>
        <end position="148"/>
    </location>
</feature>
<dbReference type="EMBL" id="CAJGYO010000006">
    <property type="protein sequence ID" value="CAD6238160.1"/>
    <property type="molecule type" value="Genomic_DNA"/>
</dbReference>
<reference evidence="2" key="1">
    <citation type="submission" date="2020-10" db="EMBL/GenBank/DDBJ databases">
        <authorList>
            <person name="Han B."/>
            <person name="Lu T."/>
            <person name="Zhao Q."/>
            <person name="Huang X."/>
            <person name="Zhao Y."/>
        </authorList>
    </citation>
    <scope>NUCLEOTIDE SEQUENCE</scope>
</reference>
<comment type="caution">
    <text evidence="2">The sequence shown here is derived from an EMBL/GenBank/DDBJ whole genome shotgun (WGS) entry which is preliminary data.</text>
</comment>
<evidence type="ECO:0000313" key="3">
    <source>
        <dbReference type="Proteomes" id="UP000604825"/>
    </source>
</evidence>
<name>A0A811PCA3_9POAL</name>
<keyword evidence="1" id="KW-0732">Signal</keyword>
<protein>
    <submittedName>
        <fullName evidence="2">Uncharacterized protein</fullName>
    </submittedName>
</protein>
<feature type="signal peptide" evidence="1">
    <location>
        <begin position="1"/>
        <end position="17"/>
    </location>
</feature>
<dbReference type="AlphaFoldDB" id="A0A811PCA3"/>
<organism evidence="2 3">
    <name type="scientific">Miscanthus lutarioriparius</name>
    <dbReference type="NCBI Taxonomy" id="422564"/>
    <lineage>
        <taxon>Eukaryota</taxon>
        <taxon>Viridiplantae</taxon>
        <taxon>Streptophyta</taxon>
        <taxon>Embryophyta</taxon>
        <taxon>Tracheophyta</taxon>
        <taxon>Spermatophyta</taxon>
        <taxon>Magnoliopsida</taxon>
        <taxon>Liliopsida</taxon>
        <taxon>Poales</taxon>
        <taxon>Poaceae</taxon>
        <taxon>PACMAD clade</taxon>
        <taxon>Panicoideae</taxon>
        <taxon>Andropogonodae</taxon>
        <taxon>Andropogoneae</taxon>
        <taxon>Saccharinae</taxon>
        <taxon>Miscanthus</taxon>
    </lineage>
</organism>
<evidence type="ECO:0000256" key="1">
    <source>
        <dbReference type="SAM" id="SignalP"/>
    </source>
</evidence>
<keyword evidence="3" id="KW-1185">Reference proteome</keyword>
<accession>A0A811PCA3</accession>
<dbReference type="Proteomes" id="UP000604825">
    <property type="component" value="Unassembled WGS sequence"/>
</dbReference>
<proteinExistence type="predicted"/>
<gene>
    <name evidence="2" type="ORF">NCGR_LOCUS25466</name>
</gene>